<proteinExistence type="predicted"/>
<organism evidence="1 2">
    <name type="scientific">Acetobacter peroxydans</name>
    <dbReference type="NCBI Taxonomy" id="104098"/>
    <lineage>
        <taxon>Bacteria</taxon>
        <taxon>Pseudomonadati</taxon>
        <taxon>Pseudomonadota</taxon>
        <taxon>Alphaproteobacteria</taxon>
        <taxon>Acetobacterales</taxon>
        <taxon>Acetobacteraceae</taxon>
        <taxon>Acetobacter</taxon>
    </lineage>
</organism>
<accession>A0A4Y3U099</accession>
<dbReference type="RefSeq" id="WP_141377503.1">
    <property type="nucleotide sequence ID" value="NZ_BAPL01000022.1"/>
</dbReference>
<dbReference type="Pfam" id="PF11533">
    <property type="entry name" value="AtzH-like"/>
    <property type="match status" value="1"/>
</dbReference>
<evidence type="ECO:0000313" key="1">
    <source>
        <dbReference type="EMBL" id="GEB86395.1"/>
    </source>
</evidence>
<dbReference type="Gene3D" id="3.10.450.50">
    <property type="match status" value="1"/>
</dbReference>
<protein>
    <recommendedName>
        <fullName evidence="3">DUF4440 domain-containing protein</fullName>
    </recommendedName>
</protein>
<keyword evidence="2" id="KW-1185">Reference proteome</keyword>
<evidence type="ECO:0008006" key="3">
    <source>
        <dbReference type="Google" id="ProtNLM"/>
    </source>
</evidence>
<reference evidence="1 2" key="1">
    <citation type="submission" date="2019-06" db="EMBL/GenBank/DDBJ databases">
        <title>Whole genome shotgun sequence of Acetobacter peroxydans NBRC 13755.</title>
        <authorList>
            <person name="Hosoyama A."/>
            <person name="Uohara A."/>
            <person name="Ohji S."/>
            <person name="Ichikawa N."/>
        </authorList>
    </citation>
    <scope>NUCLEOTIDE SEQUENCE [LARGE SCALE GENOMIC DNA]</scope>
    <source>
        <strain evidence="1 2">NBRC 13755</strain>
    </source>
</reference>
<gene>
    <name evidence="1" type="ORF">APE01nite_21920</name>
</gene>
<dbReference type="Proteomes" id="UP000317730">
    <property type="component" value="Unassembled WGS sequence"/>
</dbReference>
<comment type="caution">
    <text evidence="1">The sequence shown here is derived from an EMBL/GenBank/DDBJ whole genome shotgun (WGS) entry which is preliminary data.</text>
</comment>
<dbReference type="EMBL" id="BJMV01000013">
    <property type="protein sequence ID" value="GEB86395.1"/>
    <property type="molecule type" value="Genomic_DNA"/>
</dbReference>
<dbReference type="InterPro" id="IPR032710">
    <property type="entry name" value="NTF2-like_dom_sf"/>
</dbReference>
<dbReference type="SUPFAM" id="SSF54427">
    <property type="entry name" value="NTF2-like"/>
    <property type="match status" value="1"/>
</dbReference>
<dbReference type="AlphaFoldDB" id="A0A4Y3U099"/>
<evidence type="ECO:0000313" key="2">
    <source>
        <dbReference type="Proteomes" id="UP000317730"/>
    </source>
</evidence>
<dbReference type="OrthoDB" id="9791198at2"/>
<name>A0A4Y3U099_9PROT</name>
<sequence length="134" mass="15032">MELNNPVVVEQVRQSSDRYETALADNDTRTLDTLFWGGPEAVRYGIGENLYGAQDIAAFRLARTGGSPQRRILRRVIVTTGTDNAVVSLEFQRQNTTRIGRQMQTWIRAHDGWKILAAHVSLMAAHPETEQPAL</sequence>
<dbReference type="InterPro" id="IPR024507">
    <property type="entry name" value="AtzH-like"/>
</dbReference>
<dbReference type="NCBIfam" id="NF033625">
    <property type="entry name" value="HpxZ"/>
    <property type="match status" value="1"/>
</dbReference>